<reference evidence="8" key="1">
    <citation type="submission" date="2019-06" db="EMBL/GenBank/DDBJ databases">
        <authorList>
            <consortium name="Wellcome Sanger Institute Data Sharing"/>
        </authorList>
    </citation>
    <scope>NUCLEOTIDE SEQUENCE [LARGE SCALE GENOMIC DNA]</scope>
</reference>
<evidence type="ECO:0000313" key="9">
    <source>
        <dbReference type="Proteomes" id="UP000472267"/>
    </source>
</evidence>
<dbReference type="SMART" id="SM00211">
    <property type="entry name" value="TY"/>
    <property type="match status" value="1"/>
</dbReference>
<dbReference type="Proteomes" id="UP000472267">
    <property type="component" value="Chromosome 5"/>
</dbReference>
<dbReference type="InterPro" id="IPR009030">
    <property type="entry name" value="Growth_fac_rcpt_cys_sf"/>
</dbReference>
<dbReference type="GO" id="GO:0031994">
    <property type="term" value="F:insulin-like growth factor I binding"/>
    <property type="evidence" value="ECO:0007669"/>
    <property type="project" value="TreeGrafter"/>
</dbReference>
<dbReference type="PRINTS" id="PR01976">
    <property type="entry name" value="IGFBPFAMILY"/>
</dbReference>
<evidence type="ECO:0000256" key="4">
    <source>
        <dbReference type="ARBA" id="ARBA00023183"/>
    </source>
</evidence>
<dbReference type="InterPro" id="IPR022321">
    <property type="entry name" value="IGFBP_1-6_chordata"/>
</dbReference>
<protein>
    <submittedName>
        <fullName evidence="8">Insulin-like growth factor binding protein 6a</fullName>
    </submittedName>
</protein>
<dbReference type="InterPro" id="IPR000716">
    <property type="entry name" value="Thyroglobulin_1"/>
</dbReference>
<dbReference type="CDD" id="cd00191">
    <property type="entry name" value="TY"/>
    <property type="match status" value="1"/>
</dbReference>
<proteinExistence type="predicted"/>
<dbReference type="PANTHER" id="PTHR11551">
    <property type="entry name" value="INSULIN-LIKE GROWTH FACTOR BINDING PROTEIN"/>
    <property type="match status" value="1"/>
</dbReference>
<reference evidence="8" key="3">
    <citation type="submission" date="2025-09" db="UniProtKB">
        <authorList>
            <consortium name="Ensembl"/>
        </authorList>
    </citation>
    <scope>IDENTIFICATION</scope>
</reference>
<feature type="domain" description="Thyroglobulin type-1" evidence="7">
    <location>
        <begin position="114"/>
        <end position="188"/>
    </location>
</feature>
<evidence type="ECO:0000256" key="2">
    <source>
        <dbReference type="ARBA" id="ARBA00022525"/>
    </source>
</evidence>
<accession>A0A672GPE1</accession>
<dbReference type="GO" id="GO:0005615">
    <property type="term" value="C:extracellular space"/>
    <property type="evidence" value="ECO:0007669"/>
    <property type="project" value="TreeGrafter"/>
</dbReference>
<dbReference type="AlphaFoldDB" id="A0A672GPE1"/>
<evidence type="ECO:0000313" key="8">
    <source>
        <dbReference type="Ensembl" id="ENSSFAP00005013279.1"/>
    </source>
</evidence>
<dbReference type="SUPFAM" id="SSF57184">
    <property type="entry name" value="Growth factor receptor domain"/>
    <property type="match status" value="1"/>
</dbReference>
<feature type="signal peptide" evidence="6">
    <location>
        <begin position="1"/>
        <end position="18"/>
    </location>
</feature>
<name>A0A672GPE1_SALFA</name>
<organism evidence="8 9">
    <name type="scientific">Salarias fasciatus</name>
    <name type="common">Jewelled blenny</name>
    <name type="synonym">Blennius fasciatus</name>
    <dbReference type="NCBI Taxonomy" id="181472"/>
    <lineage>
        <taxon>Eukaryota</taxon>
        <taxon>Metazoa</taxon>
        <taxon>Chordata</taxon>
        <taxon>Craniata</taxon>
        <taxon>Vertebrata</taxon>
        <taxon>Euteleostomi</taxon>
        <taxon>Actinopterygii</taxon>
        <taxon>Neopterygii</taxon>
        <taxon>Teleostei</taxon>
        <taxon>Neoteleostei</taxon>
        <taxon>Acanthomorphata</taxon>
        <taxon>Ovalentaria</taxon>
        <taxon>Blenniimorphae</taxon>
        <taxon>Blenniiformes</taxon>
        <taxon>Blennioidei</taxon>
        <taxon>Blenniidae</taxon>
        <taxon>Salariinae</taxon>
        <taxon>Salarias</taxon>
    </lineage>
</organism>
<dbReference type="PROSITE" id="PS00484">
    <property type="entry name" value="THYROGLOBULIN_1_1"/>
    <property type="match status" value="1"/>
</dbReference>
<evidence type="ECO:0000256" key="6">
    <source>
        <dbReference type="SAM" id="SignalP"/>
    </source>
</evidence>
<dbReference type="PANTHER" id="PTHR11551:SF27">
    <property type="entry name" value="INSULIN-LIKE GROWTH FACTOR BINDING PROTEIN 6A PRECURSOR-RELATED"/>
    <property type="match status" value="1"/>
</dbReference>
<gene>
    <name evidence="8" type="primary">LOC115388838</name>
</gene>
<dbReference type="PROSITE" id="PS51162">
    <property type="entry name" value="THYROGLOBULIN_1_2"/>
    <property type="match status" value="1"/>
</dbReference>
<evidence type="ECO:0000256" key="1">
    <source>
        <dbReference type="ARBA" id="ARBA00004613"/>
    </source>
</evidence>
<feature type="chain" id="PRO_5025384415" evidence="6">
    <location>
        <begin position="19"/>
        <end position="188"/>
    </location>
</feature>
<keyword evidence="9" id="KW-1185">Reference proteome</keyword>
<dbReference type="GO" id="GO:0043567">
    <property type="term" value="P:regulation of insulin-like growth factor receptor signaling pathway"/>
    <property type="evidence" value="ECO:0007669"/>
    <property type="project" value="TreeGrafter"/>
</dbReference>
<keyword evidence="6" id="KW-0732">Signal</keyword>
<sequence length="188" mass="20948">LFFHFNLHYFLNLLTQHCFTVMTTPPRGCPTCRGNQSQSAPPADQNTTTLALGEACGVYTLSCANGLRCAPPEEEQKPLRALLEGRGVCRNASNTRPTDDPNEVKVHFSQGFMVAPCRKLLRALITGLDAHVFESHPEIYMPNCDKRGFFRKKQCLSSRGMKRGKCWCVDENGMLVPLKAKQKASRGC</sequence>
<evidence type="ECO:0000259" key="7">
    <source>
        <dbReference type="PROSITE" id="PS51162"/>
    </source>
</evidence>
<dbReference type="InterPro" id="IPR036857">
    <property type="entry name" value="Thyroglobulin_1_sf"/>
</dbReference>
<dbReference type="GO" id="GO:0001968">
    <property type="term" value="F:fibronectin binding"/>
    <property type="evidence" value="ECO:0007669"/>
    <property type="project" value="TreeGrafter"/>
</dbReference>
<keyword evidence="4" id="KW-0340">Growth factor binding</keyword>
<keyword evidence="3 5" id="KW-1015">Disulfide bond</keyword>
<dbReference type="FunFam" id="4.10.40.20:FF:000005">
    <property type="entry name" value="Insulin-like growth factor-binding protein 6"/>
    <property type="match status" value="1"/>
</dbReference>
<dbReference type="Ensembl" id="ENSSFAT00005013845.1">
    <property type="protein sequence ID" value="ENSSFAP00005013279.1"/>
    <property type="gene ID" value="ENSSFAG00005007188.1"/>
</dbReference>
<dbReference type="SMART" id="SM00121">
    <property type="entry name" value="IB"/>
    <property type="match status" value="1"/>
</dbReference>
<dbReference type="SUPFAM" id="SSF57610">
    <property type="entry name" value="Thyroglobulin type-1 domain"/>
    <property type="match status" value="1"/>
</dbReference>
<comment type="caution">
    <text evidence="5">Lacks conserved residue(s) required for the propagation of feature annotation.</text>
</comment>
<dbReference type="InterPro" id="IPR000867">
    <property type="entry name" value="IGFBP-like"/>
</dbReference>
<dbReference type="GO" id="GO:0031995">
    <property type="term" value="F:insulin-like growth factor II binding"/>
    <property type="evidence" value="ECO:0007669"/>
    <property type="project" value="TreeGrafter"/>
</dbReference>
<reference evidence="8" key="2">
    <citation type="submission" date="2025-08" db="UniProtKB">
        <authorList>
            <consortium name="Ensembl"/>
        </authorList>
    </citation>
    <scope>IDENTIFICATION</scope>
</reference>
<dbReference type="Gene3D" id="4.10.800.10">
    <property type="entry name" value="Thyroglobulin type-1"/>
    <property type="match status" value="1"/>
</dbReference>
<dbReference type="Pfam" id="PF00086">
    <property type="entry name" value="Thyroglobulin_1"/>
    <property type="match status" value="1"/>
</dbReference>
<dbReference type="Gene3D" id="4.10.40.20">
    <property type="match status" value="1"/>
</dbReference>
<evidence type="ECO:0000256" key="3">
    <source>
        <dbReference type="ARBA" id="ARBA00023157"/>
    </source>
</evidence>
<keyword evidence="2" id="KW-0964">Secreted</keyword>
<feature type="disulfide bond" evidence="5">
    <location>
        <begin position="168"/>
        <end position="188"/>
    </location>
</feature>
<evidence type="ECO:0000256" key="5">
    <source>
        <dbReference type="PROSITE-ProRule" id="PRU00500"/>
    </source>
</evidence>
<comment type="subcellular location">
    <subcellularLocation>
        <location evidence="1">Secreted</location>
    </subcellularLocation>
</comment>